<reference evidence="2" key="1">
    <citation type="submission" date="2016-10" db="EMBL/GenBank/DDBJ databases">
        <authorList>
            <person name="Varghese N."/>
            <person name="Submissions S."/>
        </authorList>
    </citation>
    <scope>NUCLEOTIDE SEQUENCE [LARGE SCALE GENOMIC DNA]</scope>
    <source>
        <strain evidence="2">CGMCC 4.3568</strain>
    </source>
</reference>
<evidence type="ECO:0000313" key="2">
    <source>
        <dbReference type="Proteomes" id="UP000243799"/>
    </source>
</evidence>
<accession>A0A1I1BJL2</accession>
<name>A0A1I1BJL2_9PSEU</name>
<evidence type="ECO:0000313" key="1">
    <source>
        <dbReference type="EMBL" id="SFB49952.1"/>
    </source>
</evidence>
<dbReference type="EMBL" id="FOKG01000014">
    <property type="protein sequence ID" value="SFB49952.1"/>
    <property type="molecule type" value="Genomic_DNA"/>
</dbReference>
<dbReference type="STRING" id="490629.SAMN05216266_114122"/>
<dbReference type="Proteomes" id="UP000243799">
    <property type="component" value="Unassembled WGS sequence"/>
</dbReference>
<dbReference type="AlphaFoldDB" id="A0A1I1BJL2"/>
<protein>
    <submittedName>
        <fullName evidence="1">Uncharacterized protein</fullName>
    </submittedName>
</protein>
<dbReference type="RefSeq" id="WP_177242739.1">
    <property type="nucleotide sequence ID" value="NZ_FOKG01000014.1"/>
</dbReference>
<sequence>MIRRVARGLLHDVLITGETAAANEAMETFVDLLLHDGEQETGPSHAGK</sequence>
<gene>
    <name evidence="1" type="ORF">SAMN05216266_114122</name>
</gene>
<organism evidence="1 2">
    <name type="scientific">Amycolatopsis marina</name>
    <dbReference type="NCBI Taxonomy" id="490629"/>
    <lineage>
        <taxon>Bacteria</taxon>
        <taxon>Bacillati</taxon>
        <taxon>Actinomycetota</taxon>
        <taxon>Actinomycetes</taxon>
        <taxon>Pseudonocardiales</taxon>
        <taxon>Pseudonocardiaceae</taxon>
        <taxon>Amycolatopsis</taxon>
    </lineage>
</organism>
<keyword evidence="2" id="KW-1185">Reference proteome</keyword>
<proteinExistence type="predicted"/>